<dbReference type="EMBL" id="KQ990544">
    <property type="protein sequence ID" value="KZV53089.1"/>
    <property type="molecule type" value="Genomic_DNA"/>
</dbReference>
<protein>
    <submittedName>
        <fullName evidence="2">Uncharacterized protein</fullName>
    </submittedName>
</protein>
<keyword evidence="3" id="KW-1185">Reference proteome</keyword>
<dbReference type="Proteomes" id="UP000250235">
    <property type="component" value="Unassembled WGS sequence"/>
</dbReference>
<organism evidence="2 3">
    <name type="scientific">Dorcoceras hygrometricum</name>
    <dbReference type="NCBI Taxonomy" id="472368"/>
    <lineage>
        <taxon>Eukaryota</taxon>
        <taxon>Viridiplantae</taxon>
        <taxon>Streptophyta</taxon>
        <taxon>Embryophyta</taxon>
        <taxon>Tracheophyta</taxon>
        <taxon>Spermatophyta</taxon>
        <taxon>Magnoliopsida</taxon>
        <taxon>eudicotyledons</taxon>
        <taxon>Gunneridae</taxon>
        <taxon>Pentapetalae</taxon>
        <taxon>asterids</taxon>
        <taxon>lamiids</taxon>
        <taxon>Lamiales</taxon>
        <taxon>Gesneriaceae</taxon>
        <taxon>Didymocarpoideae</taxon>
        <taxon>Trichosporeae</taxon>
        <taxon>Loxocarpinae</taxon>
        <taxon>Dorcoceras</taxon>
    </lineage>
</organism>
<reference evidence="2 3" key="1">
    <citation type="journal article" date="2015" name="Proc. Natl. Acad. Sci. U.S.A.">
        <title>The resurrection genome of Boea hygrometrica: A blueprint for survival of dehydration.</title>
        <authorList>
            <person name="Xiao L."/>
            <person name="Yang G."/>
            <person name="Zhang L."/>
            <person name="Yang X."/>
            <person name="Zhao S."/>
            <person name="Ji Z."/>
            <person name="Zhou Q."/>
            <person name="Hu M."/>
            <person name="Wang Y."/>
            <person name="Chen M."/>
            <person name="Xu Y."/>
            <person name="Jin H."/>
            <person name="Xiao X."/>
            <person name="Hu G."/>
            <person name="Bao F."/>
            <person name="Hu Y."/>
            <person name="Wan P."/>
            <person name="Li L."/>
            <person name="Deng X."/>
            <person name="Kuang T."/>
            <person name="Xiang C."/>
            <person name="Zhu J.K."/>
            <person name="Oliver M.J."/>
            <person name="He Y."/>
        </authorList>
    </citation>
    <scope>NUCLEOTIDE SEQUENCE [LARGE SCALE GENOMIC DNA]</scope>
    <source>
        <strain evidence="3">cv. XS01</strain>
    </source>
</reference>
<keyword evidence="1" id="KW-0175">Coiled coil</keyword>
<accession>A0A2Z7D429</accession>
<evidence type="ECO:0000313" key="3">
    <source>
        <dbReference type="Proteomes" id="UP000250235"/>
    </source>
</evidence>
<proteinExistence type="predicted"/>
<gene>
    <name evidence="2" type="ORF">F511_19760</name>
</gene>
<feature type="coiled-coil region" evidence="1">
    <location>
        <begin position="41"/>
        <end position="145"/>
    </location>
</feature>
<sequence length="161" mass="18829">MVSDVSILRAFPEFSSEHPLLDSIATIFSDSDASQTKSTSLMDKLEDFRNKRRRAEAMEQENLSIRDKIRYLTVEYDANECEVKRLEKEILEHRSKMALLLDESEALKKKLLSSRCETKAVVDELVSLKEDYGAWTREMQDSEDKQGECLLKWEQLRRLFC</sequence>
<evidence type="ECO:0000313" key="2">
    <source>
        <dbReference type="EMBL" id="KZV53089.1"/>
    </source>
</evidence>
<evidence type="ECO:0000256" key="1">
    <source>
        <dbReference type="SAM" id="Coils"/>
    </source>
</evidence>
<name>A0A2Z7D429_9LAMI</name>
<dbReference type="AlphaFoldDB" id="A0A2Z7D429"/>